<dbReference type="InterPro" id="IPR011010">
    <property type="entry name" value="DNA_brk_join_enz"/>
</dbReference>
<evidence type="ECO:0000256" key="5">
    <source>
        <dbReference type="PROSITE-ProRule" id="PRU01248"/>
    </source>
</evidence>
<dbReference type="GO" id="GO:0003677">
    <property type="term" value="F:DNA binding"/>
    <property type="evidence" value="ECO:0007669"/>
    <property type="project" value="UniProtKB-UniRule"/>
</dbReference>
<sequence length="322" mass="36310">MGKSPFLNNVRTFMRLRGMSLRTEHTYIYWVKDFIRFHRLKHPATLGGDDVMAYLSYLAAKRNVAINTQKIALNALAFLYNQFLQQPLGDLDFTFATKPRRLPEVLSTQEVAAILRDLSGRDKLIFSLLFGSGLRITECLRLRVKDFNFSHGTLTVHDGKGAKDRVTILSPLLRPAIEAEIYNVLRLQVSDNQQGIGPSIPGVLAKKYPSAYRQAAWMFLFPSSGLCNHPITGTLCRHHLHDSVPRKALRKAVIKAGLTNKRITCHTFRHSFATELLRTGRDIRTVQELLGHFDVKTTQIYTHVIGQHFAGTASPLDAIASF</sequence>
<dbReference type="InterPro" id="IPR011946">
    <property type="entry name" value="Integrase_integron-type"/>
</dbReference>
<evidence type="ECO:0000256" key="2">
    <source>
        <dbReference type="ARBA" id="ARBA00022908"/>
    </source>
</evidence>
<dbReference type="Pfam" id="PF13495">
    <property type="entry name" value="Phage_int_SAM_4"/>
    <property type="match status" value="1"/>
</dbReference>
<reference evidence="8" key="1">
    <citation type="journal article" date="2022" name="Front. Microbiol.">
        <title>Genome-based taxonomic rearrangement of Oceanobacter-related bacteria including the description of Thalassolituus hydrocarbonoclasticus sp. nov. and Thalassolituus pacificus sp. nov. and emended description of the genus Thalassolituus.</title>
        <authorList>
            <person name="Dong C."/>
            <person name="Wei L."/>
            <person name="Wang J."/>
            <person name="Lai Q."/>
            <person name="Huang Z."/>
            <person name="Shao Z."/>
        </authorList>
    </citation>
    <scope>NUCLEOTIDE SEQUENCE</scope>
    <source>
        <strain evidence="8">59MF3M-4</strain>
    </source>
</reference>
<evidence type="ECO:0000256" key="4">
    <source>
        <dbReference type="ARBA" id="ARBA00023172"/>
    </source>
</evidence>
<evidence type="ECO:0000256" key="1">
    <source>
        <dbReference type="ARBA" id="ARBA00008857"/>
    </source>
</evidence>
<name>A0A9X3APV3_9GAMM</name>
<dbReference type="InterPro" id="IPR044068">
    <property type="entry name" value="CB"/>
</dbReference>
<dbReference type="RefSeq" id="WP_260974572.1">
    <property type="nucleotide sequence ID" value="NZ_JAOANI010000004.1"/>
</dbReference>
<dbReference type="Proteomes" id="UP001147830">
    <property type="component" value="Unassembled WGS sequence"/>
</dbReference>
<dbReference type="Gene3D" id="1.10.150.130">
    <property type="match status" value="1"/>
</dbReference>
<evidence type="ECO:0000259" key="6">
    <source>
        <dbReference type="PROSITE" id="PS51898"/>
    </source>
</evidence>
<dbReference type="NCBIfam" id="TIGR02249">
    <property type="entry name" value="integrase_gron"/>
    <property type="match status" value="1"/>
</dbReference>
<dbReference type="InterPro" id="IPR050090">
    <property type="entry name" value="Tyrosine_recombinase_XerCD"/>
</dbReference>
<evidence type="ECO:0000259" key="7">
    <source>
        <dbReference type="PROSITE" id="PS51900"/>
    </source>
</evidence>
<evidence type="ECO:0000313" key="9">
    <source>
        <dbReference type="Proteomes" id="UP001147830"/>
    </source>
</evidence>
<dbReference type="Pfam" id="PF00589">
    <property type="entry name" value="Phage_integrase"/>
    <property type="match status" value="1"/>
</dbReference>
<dbReference type="PROSITE" id="PS51900">
    <property type="entry name" value="CB"/>
    <property type="match status" value="1"/>
</dbReference>
<proteinExistence type="inferred from homology"/>
<dbReference type="InterPro" id="IPR013762">
    <property type="entry name" value="Integrase-like_cat_sf"/>
</dbReference>
<dbReference type="Gene3D" id="1.10.443.10">
    <property type="entry name" value="Intergrase catalytic core"/>
    <property type="match status" value="1"/>
</dbReference>
<gene>
    <name evidence="8" type="ORF">NYR02_01180</name>
</gene>
<reference evidence="8" key="2">
    <citation type="submission" date="2022-08" db="EMBL/GenBank/DDBJ databases">
        <authorList>
            <person name="Dong C."/>
        </authorList>
    </citation>
    <scope>NUCLEOTIDE SEQUENCE</scope>
    <source>
        <strain evidence="8">59MF3M-4</strain>
    </source>
</reference>
<feature type="domain" description="Core-binding (CB)" evidence="7">
    <location>
        <begin position="1"/>
        <end position="84"/>
    </location>
</feature>
<dbReference type="PANTHER" id="PTHR30349:SF64">
    <property type="entry name" value="PROPHAGE INTEGRASE INTD-RELATED"/>
    <property type="match status" value="1"/>
</dbReference>
<accession>A0A9X3APV3</accession>
<comment type="similarity">
    <text evidence="1">Belongs to the 'phage' integrase family.</text>
</comment>
<evidence type="ECO:0000256" key="3">
    <source>
        <dbReference type="ARBA" id="ARBA00023125"/>
    </source>
</evidence>
<keyword evidence="4" id="KW-0233">DNA recombination</keyword>
<dbReference type="GO" id="GO:0015074">
    <property type="term" value="P:DNA integration"/>
    <property type="evidence" value="ECO:0007669"/>
    <property type="project" value="UniProtKB-KW"/>
</dbReference>
<keyword evidence="9" id="KW-1185">Reference proteome</keyword>
<dbReference type="InterPro" id="IPR004107">
    <property type="entry name" value="Integrase_SAM-like_N"/>
</dbReference>
<dbReference type="SUPFAM" id="SSF56349">
    <property type="entry name" value="DNA breaking-rejoining enzymes"/>
    <property type="match status" value="1"/>
</dbReference>
<keyword evidence="3 5" id="KW-0238">DNA-binding</keyword>
<evidence type="ECO:0000313" key="8">
    <source>
        <dbReference type="EMBL" id="MCT7357635.1"/>
    </source>
</evidence>
<dbReference type="GO" id="GO:0006310">
    <property type="term" value="P:DNA recombination"/>
    <property type="evidence" value="ECO:0007669"/>
    <property type="project" value="UniProtKB-KW"/>
</dbReference>
<dbReference type="InterPro" id="IPR010998">
    <property type="entry name" value="Integrase_recombinase_N"/>
</dbReference>
<dbReference type="EMBL" id="JAOANI010000004">
    <property type="protein sequence ID" value="MCT7357635.1"/>
    <property type="molecule type" value="Genomic_DNA"/>
</dbReference>
<dbReference type="AlphaFoldDB" id="A0A9X3APV3"/>
<keyword evidence="2" id="KW-0229">DNA integration</keyword>
<feature type="domain" description="Tyr recombinase" evidence="6">
    <location>
        <begin position="101"/>
        <end position="314"/>
    </location>
</feature>
<protein>
    <submittedName>
        <fullName evidence="8">Integron integrase</fullName>
    </submittedName>
</protein>
<comment type="caution">
    <text evidence="8">The sequence shown here is derived from an EMBL/GenBank/DDBJ whole genome shotgun (WGS) entry which is preliminary data.</text>
</comment>
<organism evidence="8 9">
    <name type="scientific">Thalassolituus pacificus</name>
    <dbReference type="NCBI Taxonomy" id="2975440"/>
    <lineage>
        <taxon>Bacteria</taxon>
        <taxon>Pseudomonadati</taxon>
        <taxon>Pseudomonadota</taxon>
        <taxon>Gammaproteobacteria</taxon>
        <taxon>Oceanospirillales</taxon>
        <taxon>Oceanospirillaceae</taxon>
        <taxon>Thalassolituus</taxon>
    </lineage>
</organism>
<dbReference type="InterPro" id="IPR002104">
    <property type="entry name" value="Integrase_catalytic"/>
</dbReference>
<dbReference type="PROSITE" id="PS51898">
    <property type="entry name" value="TYR_RECOMBINASE"/>
    <property type="match status" value="1"/>
</dbReference>
<dbReference type="PANTHER" id="PTHR30349">
    <property type="entry name" value="PHAGE INTEGRASE-RELATED"/>
    <property type="match status" value="1"/>
</dbReference>